<keyword evidence="5" id="KW-1185">Reference proteome</keyword>
<evidence type="ECO:0000313" key="6">
    <source>
        <dbReference type="WBParaSite" id="ACRNAN_scaffold344.g16679.t1"/>
    </source>
</evidence>
<dbReference type="Pfam" id="PF12796">
    <property type="entry name" value="Ank_2"/>
    <property type="match status" value="3"/>
</dbReference>
<sequence>MSGSKYLDWHEDPEIDKIQMLEACLEGNIPKVAEYLKRVYVDDCDDDSVTALQIAAAKGHLRLVEFLLDEDADIEFTNEVGFTPLLHACREGHLEVVKLLLQRGADYNVTSFMGASALTLACAGGHVEVVKMLINLRSNVLMDSLNQDMLNPANNDMAPTPLMAAAYRSQMQIASCLVSRGAKADYANPRLLGLSALNIVITCGSPTMFSTLLDLGASATLKNFQNRHAKSAQKLNAYDLAIYLGRRDIMQILENYDQHKAIKYVKLVDIREVILENQLADLKDLLSNPQKQENLPEGITPLMFAVACGNFEAVKIIVESGCDLNAQEYVLGLTALMLAIVKGENDMVLLLLRAGAKVDIACNMEKTALDLAYMANGISWDTLKCLHKRLVGEDYPITKKETPGSPSTPTKIQKPLSKLFSKIRLVEQEEVLEENPRERILAEFDVSNVDWAVPDHFVMAEDILRGDRRHKMWRKPGLNDYIHLARSIVQSWCQNCFLLKPFPVGIPYFGDYKRFNEVFFFSNNGNNDYKSDENGNYSLAQINSAKYGYRNRKPFSVSDSIQNGSFTGSLRRYKRDPQPIRSSARGSLDQPIHKPSTTKSLVDMPDYGSKLHLFTPPRTRYSAQPLSVSMSQPSSPDVFPKNEFKLQTPLRRPVPMPKISSENFYGKNVSLTEQLIRQQLAKHGVEKYFEIFKNQEVDPHMFVELDQQEVLEIICPESNQQNREFFMDSHSIVNAINEIRQLCGLKTGK</sequence>
<dbReference type="SMART" id="SM00248">
    <property type="entry name" value="ANK"/>
    <property type="match status" value="7"/>
</dbReference>
<evidence type="ECO:0000256" key="4">
    <source>
        <dbReference type="SAM" id="MobiDB-lite"/>
    </source>
</evidence>
<feature type="repeat" description="ANK" evidence="3">
    <location>
        <begin position="47"/>
        <end position="79"/>
    </location>
</feature>
<dbReference type="PANTHER" id="PTHR24198">
    <property type="entry name" value="ANKYRIN REPEAT AND PROTEIN KINASE DOMAIN-CONTAINING PROTEIN"/>
    <property type="match status" value="1"/>
</dbReference>
<evidence type="ECO:0000313" key="5">
    <source>
        <dbReference type="Proteomes" id="UP000887540"/>
    </source>
</evidence>
<reference evidence="6" key="1">
    <citation type="submission" date="2022-11" db="UniProtKB">
        <authorList>
            <consortium name="WormBaseParasite"/>
        </authorList>
    </citation>
    <scope>IDENTIFICATION</scope>
</reference>
<feature type="repeat" description="ANK" evidence="3">
    <location>
        <begin position="113"/>
        <end position="145"/>
    </location>
</feature>
<evidence type="ECO:0000256" key="2">
    <source>
        <dbReference type="ARBA" id="ARBA00023043"/>
    </source>
</evidence>
<dbReference type="PRINTS" id="PR01415">
    <property type="entry name" value="ANKYRIN"/>
</dbReference>
<dbReference type="AlphaFoldDB" id="A0A914DRJ3"/>
<accession>A0A914DRJ3</accession>
<dbReference type="PROSITE" id="PS50297">
    <property type="entry name" value="ANK_REP_REGION"/>
    <property type="match status" value="4"/>
</dbReference>
<dbReference type="PANTHER" id="PTHR24198:SF165">
    <property type="entry name" value="ANKYRIN REPEAT-CONTAINING PROTEIN-RELATED"/>
    <property type="match status" value="1"/>
</dbReference>
<protein>
    <submittedName>
        <fullName evidence="6">Ankyrin repeat and SAM domain-containing protein 6</fullName>
    </submittedName>
</protein>
<name>A0A914DRJ3_9BILA</name>
<feature type="repeat" description="ANK" evidence="3">
    <location>
        <begin position="331"/>
        <end position="363"/>
    </location>
</feature>
<dbReference type="WBParaSite" id="ACRNAN_scaffold344.g16679.t1">
    <property type="protein sequence ID" value="ACRNAN_scaffold344.g16679.t1"/>
    <property type="gene ID" value="ACRNAN_scaffold344.g16679"/>
</dbReference>
<evidence type="ECO:0000256" key="1">
    <source>
        <dbReference type="ARBA" id="ARBA00022737"/>
    </source>
</evidence>
<dbReference type="PROSITE" id="PS50088">
    <property type="entry name" value="ANK_REPEAT"/>
    <property type="match status" value="5"/>
</dbReference>
<dbReference type="Gene3D" id="1.25.40.20">
    <property type="entry name" value="Ankyrin repeat-containing domain"/>
    <property type="match status" value="3"/>
</dbReference>
<dbReference type="InterPro" id="IPR002110">
    <property type="entry name" value="Ankyrin_rpt"/>
</dbReference>
<organism evidence="5 6">
    <name type="scientific">Acrobeloides nanus</name>
    <dbReference type="NCBI Taxonomy" id="290746"/>
    <lineage>
        <taxon>Eukaryota</taxon>
        <taxon>Metazoa</taxon>
        <taxon>Ecdysozoa</taxon>
        <taxon>Nematoda</taxon>
        <taxon>Chromadorea</taxon>
        <taxon>Rhabditida</taxon>
        <taxon>Tylenchina</taxon>
        <taxon>Cephalobomorpha</taxon>
        <taxon>Cephaloboidea</taxon>
        <taxon>Cephalobidae</taxon>
        <taxon>Acrobeloides</taxon>
    </lineage>
</organism>
<feature type="region of interest" description="Disordered" evidence="4">
    <location>
        <begin position="566"/>
        <end position="601"/>
    </location>
</feature>
<evidence type="ECO:0000256" key="3">
    <source>
        <dbReference type="PROSITE-ProRule" id="PRU00023"/>
    </source>
</evidence>
<dbReference type="SUPFAM" id="SSF48403">
    <property type="entry name" value="Ankyrin repeat"/>
    <property type="match status" value="1"/>
</dbReference>
<feature type="repeat" description="ANK" evidence="3">
    <location>
        <begin position="297"/>
        <end position="329"/>
    </location>
</feature>
<dbReference type="InterPro" id="IPR036770">
    <property type="entry name" value="Ankyrin_rpt-contain_sf"/>
</dbReference>
<keyword evidence="1" id="KW-0677">Repeat</keyword>
<feature type="repeat" description="ANK" evidence="3">
    <location>
        <begin position="80"/>
        <end position="112"/>
    </location>
</feature>
<dbReference type="Proteomes" id="UP000887540">
    <property type="component" value="Unplaced"/>
</dbReference>
<keyword evidence="2 3" id="KW-0040">ANK repeat</keyword>
<proteinExistence type="predicted"/>